<dbReference type="EMBL" id="RDSM01000001">
    <property type="protein sequence ID" value="RXH57428.1"/>
    <property type="molecule type" value="Genomic_DNA"/>
</dbReference>
<keyword evidence="1" id="KW-0732">Signal</keyword>
<feature type="chain" id="PRO_5020430458" evidence="1">
    <location>
        <begin position="24"/>
        <end position="139"/>
    </location>
</feature>
<evidence type="ECO:0000256" key="1">
    <source>
        <dbReference type="SAM" id="SignalP"/>
    </source>
</evidence>
<dbReference type="PROSITE" id="PS51257">
    <property type="entry name" value="PROKAR_LIPOPROTEIN"/>
    <property type="match status" value="1"/>
</dbReference>
<name>A0A4Q0T5Q9_9BACT</name>
<reference evidence="3" key="2">
    <citation type="submission" date="2019-02" db="EMBL/GenBank/DDBJ databases">
        <title>Granulicella sibirica sp. nov., a psychrotolerant acidobacterium isolated from an organic soil layer in forested tundra, West Siberia.</title>
        <authorList>
            <person name="Oshkin I.Y."/>
            <person name="Kulichevskaya I.S."/>
            <person name="Rijpstra W.I.C."/>
            <person name="Sinninghe Damste J.S."/>
            <person name="Rakitin A.L."/>
            <person name="Ravin N.V."/>
            <person name="Dedysh S.N."/>
        </authorList>
    </citation>
    <scope>NUCLEOTIDE SEQUENCE [LARGE SCALE GENOMIC DNA]</scope>
    <source>
        <strain evidence="3">AF10</strain>
    </source>
</reference>
<dbReference type="Proteomes" id="UP000289437">
    <property type="component" value="Unassembled WGS sequence"/>
</dbReference>
<sequence length="139" mass="15561">MRKFMSLFVLATLFLLPTIPVQSQTTAPPASISCDGTPAAVRVSEIKPGMMADFLKAVDAHRAWYRAHGFTANQIYASRVYDQGPNAPFSETEVLTFHVNPPTASRPVEQDDAYKAFVKMYRDTSSLKNEYRICMPKQP</sequence>
<dbReference type="AlphaFoldDB" id="A0A4Q0T5Q9"/>
<feature type="signal peptide" evidence="1">
    <location>
        <begin position="1"/>
        <end position="23"/>
    </location>
</feature>
<reference evidence="2 3" key="1">
    <citation type="submission" date="2018-11" db="EMBL/GenBank/DDBJ databases">
        <authorList>
            <person name="Mardanov A.V."/>
            <person name="Ravin N.V."/>
            <person name="Dedysh S.N."/>
        </authorList>
    </citation>
    <scope>NUCLEOTIDE SEQUENCE [LARGE SCALE GENOMIC DNA]</scope>
    <source>
        <strain evidence="2 3">AF10</strain>
    </source>
</reference>
<keyword evidence="3" id="KW-1185">Reference proteome</keyword>
<evidence type="ECO:0000313" key="2">
    <source>
        <dbReference type="EMBL" id="RXH57428.1"/>
    </source>
</evidence>
<organism evidence="2 3">
    <name type="scientific">Granulicella sibirica</name>
    <dbReference type="NCBI Taxonomy" id="2479048"/>
    <lineage>
        <taxon>Bacteria</taxon>
        <taxon>Pseudomonadati</taxon>
        <taxon>Acidobacteriota</taxon>
        <taxon>Terriglobia</taxon>
        <taxon>Terriglobales</taxon>
        <taxon>Acidobacteriaceae</taxon>
        <taxon>Granulicella</taxon>
    </lineage>
</organism>
<comment type="caution">
    <text evidence="2">The sequence shown here is derived from an EMBL/GenBank/DDBJ whole genome shotgun (WGS) entry which is preliminary data.</text>
</comment>
<protein>
    <submittedName>
        <fullName evidence="2">Uncharacterized protein</fullName>
    </submittedName>
</protein>
<evidence type="ECO:0000313" key="3">
    <source>
        <dbReference type="Proteomes" id="UP000289437"/>
    </source>
</evidence>
<gene>
    <name evidence="2" type="ORF">GRAN_0738</name>
</gene>
<accession>A0A4Q0T5Q9</accession>
<dbReference type="RefSeq" id="WP_128911599.1">
    <property type="nucleotide sequence ID" value="NZ_RDSM01000001.1"/>
</dbReference>
<dbReference type="OrthoDB" id="5732830at2"/>
<proteinExistence type="predicted"/>